<dbReference type="PANTHER" id="PTHR13501">
    <property type="entry name" value="CHLOROPLAST 50S RIBOSOMAL PROTEIN L22-RELATED"/>
    <property type="match status" value="1"/>
</dbReference>
<evidence type="ECO:0000256" key="1">
    <source>
        <dbReference type="ARBA" id="ARBA00009451"/>
    </source>
</evidence>
<keyword evidence="2 7" id="KW-0699">rRNA-binding</keyword>
<dbReference type="EMBL" id="JN674636">
    <property type="protein sequence ID" value="AEW12921.1"/>
    <property type="molecule type" value="Genomic_DNA"/>
</dbReference>
<dbReference type="InterPro" id="IPR001063">
    <property type="entry name" value="Ribosomal_uL22"/>
</dbReference>
<keyword evidence="3 7" id="KW-0694">RNA-binding</keyword>
<dbReference type="GO" id="GO:0003735">
    <property type="term" value="F:structural constituent of ribosome"/>
    <property type="evidence" value="ECO:0007669"/>
    <property type="project" value="InterPro"/>
</dbReference>
<organism evidence="10">
    <name type="scientific">Colacium vesiculosum</name>
    <dbReference type="NCBI Taxonomy" id="102910"/>
    <lineage>
        <taxon>Eukaryota</taxon>
        <taxon>Discoba</taxon>
        <taxon>Euglenozoa</taxon>
        <taxon>Euglenida</taxon>
        <taxon>Spirocuta</taxon>
        <taxon>Euglenophyceae</taxon>
        <taxon>Euglenales</taxon>
        <taxon>Euglenaceae</taxon>
        <taxon>Colacium</taxon>
    </lineage>
</organism>
<dbReference type="InterPro" id="IPR047867">
    <property type="entry name" value="Ribosomal_uL22_bac/org-type"/>
</dbReference>
<dbReference type="GO" id="GO:0019843">
    <property type="term" value="F:rRNA binding"/>
    <property type="evidence" value="ECO:0007669"/>
    <property type="project" value="UniProtKB-UniRule"/>
</dbReference>
<proteinExistence type="inferred from homology"/>
<dbReference type="Pfam" id="PF00237">
    <property type="entry name" value="Ribosomal_L22"/>
    <property type="match status" value="1"/>
</dbReference>
<dbReference type="GO" id="GO:0022625">
    <property type="term" value="C:cytosolic large ribosomal subunit"/>
    <property type="evidence" value="ECO:0007669"/>
    <property type="project" value="TreeGrafter"/>
</dbReference>
<geneLocation type="chloroplast" evidence="10"/>
<name>I6NJU9_9EUGL</name>
<comment type="subcellular location">
    <subcellularLocation>
        <location evidence="7 9">Plastid</location>
        <location evidence="7 9">Chloroplast</location>
    </subcellularLocation>
</comment>
<dbReference type="NCBIfam" id="TIGR01044">
    <property type="entry name" value="rplV_bact"/>
    <property type="match status" value="1"/>
</dbReference>
<gene>
    <name evidence="7 10" type="primary">rpl22</name>
</gene>
<protein>
    <recommendedName>
        <fullName evidence="6 7">Large ribosomal subunit protein uL22c</fullName>
    </recommendedName>
</protein>
<evidence type="ECO:0000256" key="8">
    <source>
        <dbReference type="RuleBase" id="RU004005"/>
    </source>
</evidence>
<dbReference type="PANTHER" id="PTHR13501:SF8">
    <property type="entry name" value="LARGE RIBOSOMAL SUBUNIT PROTEIN UL22M"/>
    <property type="match status" value="1"/>
</dbReference>
<reference evidence="10" key="1">
    <citation type="journal article" date="2013" name="J. Eukaryot. Microbiol.">
        <title>Tracing patterns of chloroplast evolution in euglenoids: contributions from Colacium vesiculosum and Strombomonas acuminata (Euglenophyta).</title>
        <authorList>
            <person name="Wiegert K.E."/>
            <person name="Bennett M.S."/>
            <person name="Triemer R.E."/>
        </authorList>
    </citation>
    <scope>NUCLEOTIDE SEQUENCE</scope>
</reference>
<dbReference type="GO" id="GO:0009507">
    <property type="term" value="C:chloroplast"/>
    <property type="evidence" value="ECO:0007669"/>
    <property type="project" value="UniProtKB-SubCell"/>
</dbReference>
<evidence type="ECO:0000256" key="4">
    <source>
        <dbReference type="ARBA" id="ARBA00022980"/>
    </source>
</evidence>
<comment type="similarity">
    <text evidence="1 7 8">Belongs to the universal ribosomal protein uL22 family.</text>
</comment>
<accession>I6NJU9</accession>
<dbReference type="HAMAP" id="MF_01331_B">
    <property type="entry name" value="Ribosomal_uL22_B"/>
    <property type="match status" value="1"/>
</dbReference>
<keyword evidence="10" id="KW-0150">Chloroplast</keyword>
<comment type="subunit">
    <text evidence="7">Part of the 50S ribosomal subunit.</text>
</comment>
<evidence type="ECO:0000256" key="3">
    <source>
        <dbReference type="ARBA" id="ARBA00022884"/>
    </source>
</evidence>
<comment type="function">
    <text evidence="7 9">This protein binds specifically to 23S rRNA.</text>
</comment>
<evidence type="ECO:0000256" key="9">
    <source>
        <dbReference type="RuleBase" id="RU004009"/>
    </source>
</evidence>
<evidence type="ECO:0000313" key="10">
    <source>
        <dbReference type="EMBL" id="AEW12921.1"/>
    </source>
</evidence>
<dbReference type="Gene3D" id="3.90.470.10">
    <property type="entry name" value="Ribosomal protein L22/L17"/>
    <property type="match status" value="1"/>
</dbReference>
<dbReference type="InterPro" id="IPR018260">
    <property type="entry name" value="Ribosomal_uL22_CS"/>
</dbReference>
<evidence type="ECO:0000256" key="7">
    <source>
        <dbReference type="HAMAP-Rule" id="MF_01331"/>
    </source>
</evidence>
<evidence type="ECO:0000256" key="2">
    <source>
        <dbReference type="ARBA" id="ARBA00022730"/>
    </source>
</evidence>
<keyword evidence="5 7" id="KW-0687">Ribonucleoprotein</keyword>
<dbReference type="InterPro" id="IPR005727">
    <property type="entry name" value="Ribosomal_uL22_bac/chlpt-type"/>
</dbReference>
<dbReference type="AlphaFoldDB" id="I6NJU9"/>
<evidence type="ECO:0000256" key="5">
    <source>
        <dbReference type="ARBA" id="ARBA00023274"/>
    </source>
</evidence>
<sequence length="113" mass="12894">MKQIKKLETVAFSRYIRMSPFKVRRILDQIRGRSYDDANLILSFMPYKACPVILKVVQSAAANAQNKHNINKSSLIISEARADSGPTLKRFRPHAQGRGFPIKKRMSHIISLI</sequence>
<keyword evidence="10" id="KW-0934">Plastid</keyword>
<comment type="function">
    <text evidence="7 9">The globular domain of the protein is located near the polypeptide exit tunnel on the outside of the subunit, while an extended beta-hairpin is found that lines the wall of the exit tunnel in the center of the 70S ribosome.</text>
</comment>
<dbReference type="PROSITE" id="PS00464">
    <property type="entry name" value="RIBOSOMAL_L22"/>
    <property type="match status" value="1"/>
</dbReference>
<dbReference type="SUPFAM" id="SSF54843">
    <property type="entry name" value="Ribosomal protein L22"/>
    <property type="match status" value="1"/>
</dbReference>
<evidence type="ECO:0000256" key="6">
    <source>
        <dbReference type="ARBA" id="ARBA00035285"/>
    </source>
</evidence>
<dbReference type="InterPro" id="IPR036394">
    <property type="entry name" value="Ribosomal_uL22_sf"/>
</dbReference>
<keyword evidence="4 7" id="KW-0689">Ribosomal protein</keyword>
<dbReference type="CDD" id="cd00336">
    <property type="entry name" value="Ribosomal_L22"/>
    <property type="match status" value="1"/>
</dbReference>
<dbReference type="GO" id="GO:0006412">
    <property type="term" value="P:translation"/>
    <property type="evidence" value="ECO:0007669"/>
    <property type="project" value="UniProtKB-UniRule"/>
</dbReference>